<protein>
    <submittedName>
        <fullName evidence="2">Uncharacterized protein</fullName>
    </submittedName>
</protein>
<feature type="non-terminal residue" evidence="2">
    <location>
        <position position="546"/>
    </location>
</feature>
<gene>
    <name evidence="2" type="ORF">MSPICULIGERA_LOCUS17596</name>
</gene>
<comment type="caution">
    <text evidence="2">The sequence shown here is derived from an EMBL/GenBank/DDBJ whole genome shotgun (WGS) entry which is preliminary data.</text>
</comment>
<feature type="compositionally biased region" description="Polar residues" evidence="1">
    <location>
        <begin position="133"/>
        <end position="150"/>
    </location>
</feature>
<feature type="region of interest" description="Disordered" evidence="1">
    <location>
        <begin position="52"/>
        <end position="188"/>
    </location>
</feature>
<evidence type="ECO:0000313" key="2">
    <source>
        <dbReference type="EMBL" id="CAJ0579377.1"/>
    </source>
</evidence>
<keyword evidence="3" id="KW-1185">Reference proteome</keyword>
<organism evidence="2 3">
    <name type="scientific">Mesorhabditis spiculigera</name>
    <dbReference type="NCBI Taxonomy" id="96644"/>
    <lineage>
        <taxon>Eukaryota</taxon>
        <taxon>Metazoa</taxon>
        <taxon>Ecdysozoa</taxon>
        <taxon>Nematoda</taxon>
        <taxon>Chromadorea</taxon>
        <taxon>Rhabditida</taxon>
        <taxon>Rhabditina</taxon>
        <taxon>Rhabditomorpha</taxon>
        <taxon>Rhabditoidea</taxon>
        <taxon>Rhabditidae</taxon>
        <taxon>Mesorhabditinae</taxon>
        <taxon>Mesorhabditis</taxon>
    </lineage>
</organism>
<dbReference type="AlphaFoldDB" id="A0AA36G505"/>
<feature type="compositionally biased region" description="Basic and acidic residues" evidence="1">
    <location>
        <begin position="152"/>
        <end position="166"/>
    </location>
</feature>
<proteinExistence type="predicted"/>
<sequence>MLKSLESAPHYNYRTLIADKYLISHVIQAGASMENENPIVGSDEQKKLNAAKKLATRPAMQIYRPPGLRSGGASSPPSDSPPENGDVDLMQRGNPGETAGQKPSTTRPTRPEENNNHRKSPPRAKTEERLNRTESSLSTESAVSQKSSGAGSHHEVEKQKPAEKAPRPRQQQHRPAQPKEKPRKIMGPKEIGEAADALRALHIPNNVAELEQLVASEFRDEGAAECVGNAIVQHAIEGGTNCCKQSTKTLAAGWPSTRHLSTGMADVMHRSICAHQMAQLHRRQKFFILFANYLPLADDVRRSPSHCPTTRLLHAVLRSPCCSPTRPATQTTSAWLRQLQASAAMFDNAVSATATHHGAPRLPFATSDTWQWRLVRRHSSWRRDSDMPSNFAPSRVYLWRLRISSGALHHNLLFDNVIIYMVVTFHDVHLAIDTAANIAYFYSLFGDNVKRISRSPHRVAFNIFFRQPQSDRENVQGFASYISSRFRIPTTSWRWFHRHHAASRPSPTFDKTLLQASSIKLGPLAVSSSGISRFVDGVRSPCRSHG</sequence>
<reference evidence="2" key="1">
    <citation type="submission" date="2023-06" db="EMBL/GenBank/DDBJ databases">
        <authorList>
            <person name="Delattre M."/>
        </authorList>
    </citation>
    <scope>NUCLEOTIDE SEQUENCE</scope>
    <source>
        <strain evidence="2">AF72</strain>
    </source>
</reference>
<dbReference type="Proteomes" id="UP001177023">
    <property type="component" value="Unassembled WGS sequence"/>
</dbReference>
<evidence type="ECO:0000256" key="1">
    <source>
        <dbReference type="SAM" id="MobiDB-lite"/>
    </source>
</evidence>
<dbReference type="EMBL" id="CATQJA010002656">
    <property type="protein sequence ID" value="CAJ0579377.1"/>
    <property type="molecule type" value="Genomic_DNA"/>
</dbReference>
<evidence type="ECO:0000313" key="3">
    <source>
        <dbReference type="Proteomes" id="UP001177023"/>
    </source>
</evidence>
<name>A0AA36G505_9BILA</name>
<accession>A0AA36G505</accession>